<feature type="domain" description="C2H2-type" evidence="9">
    <location>
        <begin position="285"/>
        <end position="308"/>
    </location>
</feature>
<evidence type="ECO:0000256" key="3">
    <source>
        <dbReference type="ARBA" id="ARBA00022737"/>
    </source>
</evidence>
<keyword evidence="5" id="KW-0862">Zinc</keyword>
<proteinExistence type="predicted"/>
<comment type="subcellular location">
    <subcellularLocation>
        <location evidence="1">Nucleus</location>
    </subcellularLocation>
</comment>
<dbReference type="Gene3D" id="3.30.160.60">
    <property type="entry name" value="Classic Zinc Finger"/>
    <property type="match status" value="2"/>
</dbReference>
<feature type="compositionally biased region" description="Polar residues" evidence="8">
    <location>
        <begin position="521"/>
        <end position="538"/>
    </location>
</feature>
<keyword evidence="6" id="KW-0539">Nucleus</keyword>
<dbReference type="OrthoDB" id="8922241at2759"/>
<evidence type="ECO:0000256" key="6">
    <source>
        <dbReference type="ARBA" id="ARBA00023242"/>
    </source>
</evidence>
<evidence type="ECO:0000256" key="7">
    <source>
        <dbReference type="PROSITE-ProRule" id="PRU00042"/>
    </source>
</evidence>
<feature type="compositionally biased region" description="Low complexity" evidence="8">
    <location>
        <begin position="404"/>
        <end position="421"/>
    </location>
</feature>
<dbReference type="InterPro" id="IPR013087">
    <property type="entry name" value="Znf_C2H2_type"/>
</dbReference>
<feature type="domain" description="C2H2-type" evidence="9">
    <location>
        <begin position="1093"/>
        <end position="1128"/>
    </location>
</feature>
<dbReference type="EMBL" id="OC854593">
    <property type="protein sequence ID" value="CAD7619619.1"/>
    <property type="molecule type" value="Genomic_DNA"/>
</dbReference>
<evidence type="ECO:0000256" key="5">
    <source>
        <dbReference type="ARBA" id="ARBA00022833"/>
    </source>
</evidence>
<evidence type="ECO:0000313" key="10">
    <source>
        <dbReference type="EMBL" id="CAD7619619.1"/>
    </source>
</evidence>
<dbReference type="PANTHER" id="PTHR24406">
    <property type="entry name" value="TRANSCRIPTIONAL REPRESSOR CTCFL-RELATED"/>
    <property type="match status" value="1"/>
</dbReference>
<sequence length="1350" mass="152627">MSQTNVIITSGSRNQIIHVPVVTSTTRSATPIEIVTSSSATVTINRTNQSFTVNHNNNGNNVSNNATIYSPAKSLNRSFQSPPPSAPKNVINNREQFSGNDDNCEVKALYFNKETNHTREQLLLPTDTYIKQEELDDEEEYEEYEEDEEEGLEGIANSKTQYQCSGCGKGFCYTGWLDRHKLSSPACRDAHPIHETFNAVHSEPTNYSQTLGNISGGNGGDRSRPSLEGRLRELLCCPNENCNFVTHWVQSLNKHVFGACKYGKSTGNGNDNVVQSSPTAKKGVQNCHICGKQFVEAEAHIQHMKSVHQIKLFYQCSECKINFDNKHESEAHIEEHSRLGKFSAKEKLVSTPIKSDTNGVGNGSQQYWKCELCHKSYLSVRAYEIHRTSCEKEMQSSTKGNGTPSPQRSPQRHQPQPLRPLAMARPTAGRPVGSGVRNALNENTVKHFKREQIEAIHGNDFRCRYCRKAFDNSYGLCNHLSRRPFCREWYYKAIPQELKKNNSLHLMKNTKRSRIRNIIHRQSSAARQPSPGKQTPIQSGDDIVYSRQQRKGSLTGRSRNALPPWTNSARCDRCRKVFVGKNPTVALTNHLRGSTCLPTKYNPFQKPQVIRSRTLAGRKPAVPRNTYTTNATANDGQNRTVAENRFYCKLCPRIELKNRVSLGCHLTIYHGLPQVNVSTGKGDGFRCQNCSQIFESKYFYNLHRQDCDLTSAYVGMVSSNESFAANKQSSLSKDGSTITCDLCGKTGITNASQLNIHQKYQCVRRLTSNRVTANVKKFTPTATTKDSQKPVMRSSELARLNDRAKNEPNLTMCEACGRGPYNSYYYFMEHKKKYCSALSNETTGRQSGPQNKAKKSFVAEDRAPPAEGESFCLNPTVPRARKTMNYTNVSSPAQMSQSSSAAAVAIGMDTNGNESEEVVISVSEVTKCTICAEEFDDVLQFIRHRLSHITQELIQNESIDALDCELCGARVHHYQRIQQHLILHLQNVQILKKKNLIEVTKKSLEMRDSEAIDQSDDEDIDGGDDSLLHCPYCKSEQKSRAELANHIKTTCPYRYQCSNCNKTYMTKESYVEHRDECTKNTAINRIASKAPKFKCRNCGLEFRIKQQLLWHEHACNKVYTADHSGRVEEVIERTLSCSVCGLVSDVYESKVRHESKCLNRYLAVIGNSTEEIKSNGEQIIKPLSILDNIDLTSLSDSSESSEVPEALIQNLKEEFGIRKDVKVVLNAFDEEIVRRLKTDLYCERDESIQYETLKESFLTLVRRLIKNDEVLREMSQEPNAEIVLSRMLKYLGEQVIDHNGLNELNCFRQNLQTFLKLTIKDDTLILAYRDAESVDEAIINMLNFECELHC</sequence>
<evidence type="ECO:0000256" key="4">
    <source>
        <dbReference type="ARBA" id="ARBA00022771"/>
    </source>
</evidence>
<keyword evidence="11" id="KW-1185">Reference proteome</keyword>
<dbReference type="GO" id="GO:0008270">
    <property type="term" value="F:zinc ion binding"/>
    <property type="evidence" value="ECO:0007669"/>
    <property type="project" value="UniProtKB-KW"/>
</dbReference>
<accession>A0A7R9KBH6</accession>
<evidence type="ECO:0000259" key="9">
    <source>
        <dbReference type="PROSITE" id="PS50157"/>
    </source>
</evidence>
<dbReference type="InterPro" id="IPR050888">
    <property type="entry name" value="ZnF_C2H2-type_TF"/>
</dbReference>
<keyword evidence="3" id="KW-0677">Repeat</keyword>
<feature type="region of interest" description="Disordered" evidence="8">
    <location>
        <begin position="521"/>
        <end position="543"/>
    </location>
</feature>
<evidence type="ECO:0000256" key="2">
    <source>
        <dbReference type="ARBA" id="ARBA00022723"/>
    </source>
</evidence>
<protein>
    <recommendedName>
        <fullName evidence="9">C2H2-type domain-containing protein</fullName>
    </recommendedName>
</protein>
<dbReference type="EMBL" id="CAJPIZ010000018">
    <property type="protein sequence ID" value="CAG2100049.1"/>
    <property type="molecule type" value="Genomic_DNA"/>
</dbReference>
<organism evidence="10">
    <name type="scientific">Medioppia subpectinata</name>
    <dbReference type="NCBI Taxonomy" id="1979941"/>
    <lineage>
        <taxon>Eukaryota</taxon>
        <taxon>Metazoa</taxon>
        <taxon>Ecdysozoa</taxon>
        <taxon>Arthropoda</taxon>
        <taxon>Chelicerata</taxon>
        <taxon>Arachnida</taxon>
        <taxon>Acari</taxon>
        <taxon>Acariformes</taxon>
        <taxon>Sarcoptiformes</taxon>
        <taxon>Oribatida</taxon>
        <taxon>Brachypylina</taxon>
        <taxon>Oppioidea</taxon>
        <taxon>Oppiidae</taxon>
        <taxon>Medioppia</taxon>
    </lineage>
</organism>
<dbReference type="Proteomes" id="UP000759131">
    <property type="component" value="Unassembled WGS sequence"/>
</dbReference>
<evidence type="ECO:0000313" key="11">
    <source>
        <dbReference type="Proteomes" id="UP000759131"/>
    </source>
</evidence>
<dbReference type="PROSITE" id="PS50157">
    <property type="entry name" value="ZINC_FINGER_C2H2_2"/>
    <property type="match status" value="3"/>
</dbReference>
<gene>
    <name evidence="10" type="ORF">OSB1V03_LOCUS119</name>
</gene>
<reference evidence="10" key="1">
    <citation type="submission" date="2020-11" db="EMBL/GenBank/DDBJ databases">
        <authorList>
            <person name="Tran Van P."/>
        </authorList>
    </citation>
    <scope>NUCLEOTIDE SEQUENCE</scope>
</reference>
<dbReference type="GO" id="GO:0005634">
    <property type="term" value="C:nucleus"/>
    <property type="evidence" value="ECO:0007669"/>
    <property type="project" value="UniProtKB-SubCell"/>
</dbReference>
<name>A0A7R9KBH6_9ACAR</name>
<evidence type="ECO:0000256" key="8">
    <source>
        <dbReference type="SAM" id="MobiDB-lite"/>
    </source>
</evidence>
<feature type="domain" description="C2H2-type" evidence="9">
    <location>
        <begin position="162"/>
        <end position="181"/>
    </location>
</feature>
<keyword evidence="2" id="KW-0479">Metal-binding</keyword>
<keyword evidence="4 7" id="KW-0863">Zinc-finger</keyword>
<evidence type="ECO:0000256" key="1">
    <source>
        <dbReference type="ARBA" id="ARBA00004123"/>
    </source>
</evidence>
<feature type="region of interest" description="Disordered" evidence="8">
    <location>
        <begin position="391"/>
        <end position="437"/>
    </location>
</feature>
<dbReference type="PROSITE" id="PS00028">
    <property type="entry name" value="ZINC_FINGER_C2H2_1"/>
    <property type="match status" value="4"/>
</dbReference>
<dbReference type="SMART" id="SM00355">
    <property type="entry name" value="ZnF_C2H2"/>
    <property type="match status" value="13"/>
</dbReference>